<evidence type="ECO:0000256" key="2">
    <source>
        <dbReference type="ARBA" id="ARBA00022777"/>
    </source>
</evidence>
<name>A0A7K0EMW1_9BACT</name>
<dbReference type="InterPro" id="IPR052023">
    <property type="entry name" value="Histidine_kinase_KdpD"/>
</dbReference>
<keyword evidence="6" id="KW-1185">Reference proteome</keyword>
<accession>A0A7K0EMW1</accession>
<dbReference type="GO" id="GO:0005886">
    <property type="term" value="C:plasma membrane"/>
    <property type="evidence" value="ECO:0007669"/>
    <property type="project" value="TreeGrafter"/>
</dbReference>
<organism evidence="5 6">
    <name type="scientific">Larkinella terrae</name>
    <dbReference type="NCBI Taxonomy" id="2025311"/>
    <lineage>
        <taxon>Bacteria</taxon>
        <taxon>Pseudomonadati</taxon>
        <taxon>Bacteroidota</taxon>
        <taxon>Cytophagia</taxon>
        <taxon>Cytophagales</taxon>
        <taxon>Spirosomataceae</taxon>
        <taxon>Larkinella</taxon>
    </lineage>
</organism>
<evidence type="ECO:0000313" key="6">
    <source>
        <dbReference type="Proteomes" id="UP000441754"/>
    </source>
</evidence>
<dbReference type="PANTHER" id="PTHR45569">
    <property type="entry name" value="SENSOR PROTEIN KDPD"/>
    <property type="match status" value="1"/>
</dbReference>
<reference evidence="5 6" key="1">
    <citation type="journal article" date="2018" name="Antonie Van Leeuwenhoek">
        <title>Larkinella terrae sp. nov., isolated from soil on Jeju Island, South Korea.</title>
        <authorList>
            <person name="Ten L.N."/>
            <person name="Jeon J."/>
            <person name="Park S.J."/>
            <person name="Park S."/>
            <person name="Lee S.Y."/>
            <person name="Kim M.K."/>
            <person name="Jung H.Y."/>
        </authorList>
    </citation>
    <scope>NUCLEOTIDE SEQUENCE [LARGE SCALE GENOMIC DNA]</scope>
    <source>
        <strain evidence="5 6">KCTC 52001</strain>
    </source>
</reference>
<keyword evidence="2" id="KW-0418">Kinase</keyword>
<keyword evidence="1" id="KW-0808">Transferase</keyword>
<comment type="caution">
    <text evidence="5">The sequence shown here is derived from an EMBL/GenBank/DDBJ whole genome shotgun (WGS) entry which is preliminary data.</text>
</comment>
<sequence length="384" mass="43684">MVNLQSPLNMDNNRDQSADQFLRLIQESRRGKFKIYIGMSAGVGKTYRMLQEAHALLRGGIDVKVGFVETHNRAETQALVEGLPLIPRRKVFYKGRELEEMDLQTILNQHPELVIVDELAHTNVPGSRNEKRWQDVLEILEAGINVVSAVNIQHIESLYDEVHNITGIEVRERVPDRVLQTADEVVNIDLPADELIMRLKDGKIYDPAKVETALRNFFQADKILQLRELALKEVATAVERKVETILPVGAQFRPERLMASISSNQVVARSVIRKTARLAAYYQARWCVLYVQTPAEDSSRIKLDVQRHLINNLKLATELGAEVVQVKNKSIFNALVEECEKRKITTVCIGKPHFNLRQVILRTNAFNRLLTKLSESDIDLVILS</sequence>
<dbReference type="Gene3D" id="3.40.50.300">
    <property type="entry name" value="P-loop containing nucleotide triphosphate hydrolases"/>
    <property type="match status" value="1"/>
</dbReference>
<evidence type="ECO:0000259" key="4">
    <source>
        <dbReference type="Pfam" id="PF02702"/>
    </source>
</evidence>
<dbReference type="FunFam" id="3.40.50.300:FF:000483">
    <property type="entry name" value="Sensor histidine kinase KdpD"/>
    <property type="match status" value="1"/>
</dbReference>
<dbReference type="Proteomes" id="UP000441754">
    <property type="component" value="Unassembled WGS sequence"/>
</dbReference>
<dbReference type="GO" id="GO:0005737">
    <property type="term" value="C:cytoplasm"/>
    <property type="evidence" value="ECO:0007669"/>
    <property type="project" value="UniProtKB-ARBA"/>
</dbReference>
<dbReference type="PANTHER" id="PTHR45569:SF1">
    <property type="entry name" value="SENSOR PROTEIN KDPD"/>
    <property type="match status" value="1"/>
</dbReference>
<dbReference type="Pfam" id="PF02702">
    <property type="entry name" value="KdpD"/>
    <property type="match status" value="1"/>
</dbReference>
<evidence type="ECO:0000313" key="5">
    <source>
        <dbReference type="EMBL" id="MRS63157.1"/>
    </source>
</evidence>
<proteinExistence type="predicted"/>
<dbReference type="AlphaFoldDB" id="A0A7K0EMW1"/>
<evidence type="ECO:0000256" key="3">
    <source>
        <dbReference type="ARBA" id="ARBA00023012"/>
    </source>
</evidence>
<evidence type="ECO:0000256" key="1">
    <source>
        <dbReference type="ARBA" id="ARBA00022679"/>
    </source>
</evidence>
<dbReference type="InterPro" id="IPR027417">
    <property type="entry name" value="P-loop_NTPase"/>
</dbReference>
<dbReference type="GO" id="GO:0000155">
    <property type="term" value="F:phosphorelay sensor kinase activity"/>
    <property type="evidence" value="ECO:0007669"/>
    <property type="project" value="InterPro"/>
</dbReference>
<keyword evidence="3" id="KW-0902">Two-component regulatory system</keyword>
<dbReference type="InterPro" id="IPR003852">
    <property type="entry name" value="Sig_transdc_His_kinase_KdpD_N"/>
</dbReference>
<gene>
    <name evidence="5" type="ORF">GJJ30_17790</name>
</gene>
<dbReference type="OrthoDB" id="9806130at2"/>
<feature type="domain" description="Signal transduction histidine kinase osmosensitive K+ channel sensor N-terminal" evidence="4">
    <location>
        <begin position="29"/>
        <end position="238"/>
    </location>
</feature>
<dbReference type="EMBL" id="WJXZ01000011">
    <property type="protein sequence ID" value="MRS63157.1"/>
    <property type="molecule type" value="Genomic_DNA"/>
</dbReference>
<protein>
    <submittedName>
        <fullName evidence="5">Sensor protein KdpD</fullName>
    </submittedName>
</protein>